<feature type="transmembrane region" description="Helical" evidence="6">
    <location>
        <begin position="146"/>
        <end position="165"/>
    </location>
</feature>
<dbReference type="GO" id="GO:0005886">
    <property type="term" value="C:plasma membrane"/>
    <property type="evidence" value="ECO:0007669"/>
    <property type="project" value="UniProtKB-SubCell"/>
</dbReference>
<comment type="subcellular location">
    <subcellularLocation>
        <location evidence="1">Cell membrane</location>
        <topology evidence="1">Multi-pass membrane protein</topology>
    </subcellularLocation>
</comment>
<evidence type="ECO:0000256" key="4">
    <source>
        <dbReference type="ARBA" id="ARBA00022989"/>
    </source>
</evidence>
<organism evidence="7 8">
    <name type="scientific">Chloroherpeton thalassium (strain ATCC 35110 / GB-78)</name>
    <dbReference type="NCBI Taxonomy" id="517418"/>
    <lineage>
        <taxon>Bacteria</taxon>
        <taxon>Pseudomonadati</taxon>
        <taxon>Chlorobiota</taxon>
        <taxon>Chlorobiia</taxon>
        <taxon>Chlorobiales</taxon>
        <taxon>Chloroherpetonaceae</taxon>
        <taxon>Chloroherpeton</taxon>
    </lineage>
</organism>
<feature type="transmembrane region" description="Helical" evidence="6">
    <location>
        <begin position="200"/>
        <end position="218"/>
    </location>
</feature>
<dbReference type="CDD" id="cd06580">
    <property type="entry name" value="TM_PBP1_transp_TpRbsC_like"/>
    <property type="match status" value="1"/>
</dbReference>
<feature type="transmembrane region" description="Helical" evidence="6">
    <location>
        <begin position="113"/>
        <end position="134"/>
    </location>
</feature>
<dbReference type="PANTHER" id="PTHR47089:SF1">
    <property type="entry name" value="GUANOSINE ABC TRANSPORTER PERMEASE PROTEIN NUPP"/>
    <property type="match status" value="1"/>
</dbReference>
<gene>
    <name evidence="7" type="ordered locus">Ctha_1420</name>
</gene>
<protein>
    <submittedName>
        <fullName evidence="7">Inner-membrane translocator</fullName>
    </submittedName>
</protein>
<dbReference type="RefSeq" id="WP_012499967.1">
    <property type="nucleotide sequence ID" value="NC_011026.1"/>
</dbReference>
<dbReference type="STRING" id="517418.Ctha_1420"/>
<keyword evidence="4 6" id="KW-1133">Transmembrane helix</keyword>
<feature type="transmembrane region" description="Helical" evidence="6">
    <location>
        <begin position="15"/>
        <end position="36"/>
    </location>
</feature>
<feature type="transmembrane region" description="Helical" evidence="6">
    <location>
        <begin position="282"/>
        <end position="305"/>
    </location>
</feature>
<feature type="transmembrane region" description="Helical" evidence="6">
    <location>
        <begin position="57"/>
        <end position="77"/>
    </location>
</feature>
<dbReference type="AlphaFoldDB" id="B3QRT0"/>
<sequence length="349" mass="37382">MALNIDMTLSKTFDVLIPIAALFVAFALGGILIWLIGQDPFAIYGKMFSMTLGNEYGIGQVLFRATPLILTGLAVAIPFQAGLFNIGGEGQVAVSAFACALTGMALPESMPSVFAVAICLLVSMLVGAAWSGFAGFLRVKRGINEVITTIMMNFIAAALVGYFLMNRFAVRASVHTPEIIANATLARLDALMGIFPHTPLNLSFFLSIMVACFCYVLMYQVKYGYELRAVGLNPDAAKYAGINVGRHLLFSMVLAGALIGLVAANLVLGYKHYYELGMTSGLGFLGIAVAMLAGSNPLWIVFSALLFGLLDYGGLTINSYVPKEVFLILQAIVILFIIGAQKAFQKKSH</sequence>
<evidence type="ECO:0000313" key="8">
    <source>
        <dbReference type="Proteomes" id="UP000001208"/>
    </source>
</evidence>
<dbReference type="eggNOG" id="COG4603">
    <property type="taxonomic scope" value="Bacteria"/>
</dbReference>
<evidence type="ECO:0000256" key="6">
    <source>
        <dbReference type="SAM" id="Phobius"/>
    </source>
</evidence>
<dbReference type="PANTHER" id="PTHR47089">
    <property type="entry name" value="ABC TRANSPORTER, PERMEASE PROTEIN"/>
    <property type="match status" value="1"/>
</dbReference>
<evidence type="ECO:0000313" key="7">
    <source>
        <dbReference type="EMBL" id="ACF13883.1"/>
    </source>
</evidence>
<keyword evidence="8" id="KW-1185">Reference proteome</keyword>
<dbReference type="HOGENOM" id="CLU_040769_0_2_10"/>
<evidence type="ECO:0000256" key="1">
    <source>
        <dbReference type="ARBA" id="ARBA00004651"/>
    </source>
</evidence>
<keyword evidence="2" id="KW-1003">Cell membrane</keyword>
<keyword evidence="5 6" id="KW-0472">Membrane</keyword>
<evidence type="ECO:0000256" key="5">
    <source>
        <dbReference type="ARBA" id="ARBA00023136"/>
    </source>
</evidence>
<dbReference type="GO" id="GO:0022857">
    <property type="term" value="F:transmembrane transporter activity"/>
    <property type="evidence" value="ECO:0007669"/>
    <property type="project" value="InterPro"/>
</dbReference>
<proteinExistence type="predicted"/>
<name>B3QRT0_CHLT3</name>
<dbReference type="InterPro" id="IPR001851">
    <property type="entry name" value="ABC_transp_permease"/>
</dbReference>
<evidence type="ECO:0000256" key="3">
    <source>
        <dbReference type="ARBA" id="ARBA00022692"/>
    </source>
</evidence>
<feature type="transmembrane region" description="Helical" evidence="6">
    <location>
        <begin position="248"/>
        <end position="270"/>
    </location>
</feature>
<dbReference type="EMBL" id="CP001100">
    <property type="protein sequence ID" value="ACF13883.1"/>
    <property type="molecule type" value="Genomic_DNA"/>
</dbReference>
<feature type="transmembrane region" description="Helical" evidence="6">
    <location>
        <begin position="325"/>
        <end position="344"/>
    </location>
</feature>
<reference evidence="7 8" key="1">
    <citation type="submission" date="2008-06" db="EMBL/GenBank/DDBJ databases">
        <title>Complete sequence of Chloroherpeton thalassium ATCC 35110.</title>
        <authorList>
            <consortium name="US DOE Joint Genome Institute"/>
            <person name="Lucas S."/>
            <person name="Copeland A."/>
            <person name="Lapidus A."/>
            <person name="Glavina del Rio T."/>
            <person name="Dalin E."/>
            <person name="Tice H."/>
            <person name="Bruce D."/>
            <person name="Goodwin L."/>
            <person name="Pitluck S."/>
            <person name="Schmutz J."/>
            <person name="Larimer F."/>
            <person name="Land M."/>
            <person name="Hauser L."/>
            <person name="Kyrpides N."/>
            <person name="Mikhailova N."/>
            <person name="Liu Z."/>
            <person name="Li T."/>
            <person name="Zhao F."/>
            <person name="Overmann J."/>
            <person name="Bryant D.A."/>
            <person name="Richardson P."/>
        </authorList>
    </citation>
    <scope>NUCLEOTIDE SEQUENCE [LARGE SCALE GENOMIC DNA]</scope>
    <source>
        <strain evidence="8">ATCC 35110 / GB-78</strain>
    </source>
</reference>
<dbReference type="KEGG" id="cts:Ctha_1420"/>
<evidence type="ECO:0000256" key="2">
    <source>
        <dbReference type="ARBA" id="ARBA00022475"/>
    </source>
</evidence>
<dbReference type="Proteomes" id="UP000001208">
    <property type="component" value="Chromosome"/>
</dbReference>
<dbReference type="Pfam" id="PF02653">
    <property type="entry name" value="BPD_transp_2"/>
    <property type="match status" value="1"/>
</dbReference>
<accession>B3QRT0</accession>
<keyword evidence="3 6" id="KW-0812">Transmembrane</keyword>